<dbReference type="KEGG" id="chn:A605_07200"/>
<dbReference type="EMBL" id="CP003697">
    <property type="protein sequence ID" value="AGF72442.1"/>
    <property type="molecule type" value="Genomic_DNA"/>
</dbReference>
<dbReference type="InterPro" id="IPR028973">
    <property type="entry name" value="PhnB-like"/>
</dbReference>
<protein>
    <submittedName>
        <fullName evidence="1">Uncharacterized protein</fullName>
    </submittedName>
</protein>
<reference evidence="1 2" key="1">
    <citation type="journal article" date="2012" name="Stand. Genomic Sci.">
        <title>Genome sequence of the halotolerant bacterium Corynebacterium halotolerans type strain YIM 70093(T) (= DSM 44683(T)).</title>
        <authorList>
            <person name="Ruckert C."/>
            <person name="Albersmeier A."/>
            <person name="Al-Dilaimi A."/>
            <person name="Niehaus K."/>
            <person name="Szczepanowski R."/>
            <person name="Kalinowski J."/>
        </authorList>
    </citation>
    <scope>NUCLEOTIDE SEQUENCE [LARGE SCALE GENOMIC DNA]</scope>
    <source>
        <strain evidence="1">YIM 70093</strain>
    </source>
</reference>
<dbReference type="SUPFAM" id="SSF54593">
    <property type="entry name" value="Glyoxalase/Bleomycin resistance protein/Dihydroxybiphenyl dioxygenase"/>
    <property type="match status" value="1"/>
</dbReference>
<dbReference type="STRING" id="1121362.A605_07200"/>
<name>M1NSK5_9CORY</name>
<dbReference type="CDD" id="cd06588">
    <property type="entry name" value="PhnB_like"/>
    <property type="match status" value="1"/>
</dbReference>
<evidence type="ECO:0000313" key="1">
    <source>
        <dbReference type="EMBL" id="AGF72442.1"/>
    </source>
</evidence>
<dbReference type="HOGENOM" id="CLU_046006_17_2_11"/>
<dbReference type="PATRIC" id="fig|1121362.3.peg.1455"/>
<evidence type="ECO:0000313" key="2">
    <source>
        <dbReference type="Proteomes" id="UP000011723"/>
    </source>
</evidence>
<proteinExistence type="predicted"/>
<gene>
    <name evidence="1" type="ORF">A605_07200</name>
</gene>
<dbReference type="PANTHER" id="PTHR33990:SF1">
    <property type="entry name" value="PROTEIN YJDN"/>
    <property type="match status" value="1"/>
</dbReference>
<dbReference type="InterPro" id="IPR029068">
    <property type="entry name" value="Glyas_Bleomycin-R_OHBP_Dase"/>
</dbReference>
<dbReference type="AlphaFoldDB" id="M1NSK5"/>
<dbReference type="eggNOG" id="COG2764">
    <property type="taxonomic scope" value="Bacteria"/>
</dbReference>
<dbReference type="PANTHER" id="PTHR33990">
    <property type="entry name" value="PROTEIN YJDN-RELATED"/>
    <property type="match status" value="1"/>
</dbReference>
<organism evidence="1 2">
    <name type="scientific">Corynebacterium halotolerans YIM 70093 = DSM 44683</name>
    <dbReference type="NCBI Taxonomy" id="1121362"/>
    <lineage>
        <taxon>Bacteria</taxon>
        <taxon>Bacillati</taxon>
        <taxon>Actinomycetota</taxon>
        <taxon>Actinomycetes</taxon>
        <taxon>Mycobacteriales</taxon>
        <taxon>Corynebacteriaceae</taxon>
        <taxon>Corynebacterium</taxon>
    </lineage>
</organism>
<sequence length="121" mass="13132">METYQSIFGGELQMMPFSSVHSAEEFDGQGDKIMHAELIIGGAKVIFASDIPKGMQATKGEDTPLSITGGPGQRTEIEGYWEKLAADGTIQIPLETVSWGATFGQLLDRFGTIWMFNIAGE</sequence>
<accession>M1NSK5</accession>
<dbReference type="Gene3D" id="3.10.180.10">
    <property type="entry name" value="2,3-Dihydroxybiphenyl 1,2-Dioxygenase, domain 1"/>
    <property type="match status" value="1"/>
</dbReference>
<dbReference type="Proteomes" id="UP000011723">
    <property type="component" value="Chromosome"/>
</dbReference>
<keyword evidence="2" id="KW-1185">Reference proteome</keyword>